<feature type="region of interest" description="Disordered" evidence="2">
    <location>
        <begin position="374"/>
        <end position="397"/>
    </location>
</feature>
<evidence type="ECO:0000313" key="4">
    <source>
        <dbReference type="RefSeq" id="XP_006821078.1"/>
    </source>
</evidence>
<reference evidence="4" key="1">
    <citation type="submission" date="2025-08" db="UniProtKB">
        <authorList>
            <consortium name="RefSeq"/>
        </authorList>
    </citation>
    <scope>IDENTIFICATION</scope>
    <source>
        <tissue evidence="4">Testes</tissue>
    </source>
</reference>
<dbReference type="Proteomes" id="UP000694865">
    <property type="component" value="Unplaced"/>
</dbReference>
<feature type="compositionally biased region" description="Pro residues" evidence="2">
    <location>
        <begin position="381"/>
        <end position="397"/>
    </location>
</feature>
<evidence type="ECO:0000256" key="2">
    <source>
        <dbReference type="SAM" id="MobiDB-lite"/>
    </source>
</evidence>
<feature type="coiled-coil region" evidence="1">
    <location>
        <begin position="337"/>
        <end position="372"/>
    </location>
</feature>
<name>A0ABM0MM37_SACKO</name>
<evidence type="ECO:0000313" key="3">
    <source>
        <dbReference type="Proteomes" id="UP000694865"/>
    </source>
</evidence>
<proteinExistence type="predicted"/>
<protein>
    <submittedName>
        <fullName evidence="4">Uncharacterized protein LOC102808152</fullName>
    </submittedName>
</protein>
<accession>A0ABM0MM37</accession>
<dbReference type="RefSeq" id="XP_006821078.1">
    <property type="nucleotide sequence ID" value="XM_006821015.1"/>
</dbReference>
<evidence type="ECO:0000256" key="1">
    <source>
        <dbReference type="SAM" id="Coils"/>
    </source>
</evidence>
<dbReference type="GeneID" id="102808152"/>
<organism evidence="3 4">
    <name type="scientific">Saccoglossus kowalevskii</name>
    <name type="common">Acorn worm</name>
    <dbReference type="NCBI Taxonomy" id="10224"/>
    <lineage>
        <taxon>Eukaryota</taxon>
        <taxon>Metazoa</taxon>
        <taxon>Hemichordata</taxon>
        <taxon>Enteropneusta</taxon>
        <taxon>Harrimaniidae</taxon>
        <taxon>Saccoglossus</taxon>
    </lineage>
</organism>
<keyword evidence="3" id="KW-1185">Reference proteome</keyword>
<gene>
    <name evidence="4" type="primary">LOC102808152</name>
</gene>
<keyword evidence="1" id="KW-0175">Coiled coil</keyword>
<sequence length="537" mass="60750">MSVERQPLSPLLNINPNHAVSPLQQAGHECPNESDIEDEIFFGEMTSKEQKKANKLKRRTDVFVPGFRLVQQAEMIHAKIKEANAELYAENKENVEDFASSSATIEIQDTTEKLEQHETNDIIKIEVVKPITEETLHDEIRNEIQDHNKDAESLFPVLEDPAYHDKHRDIAQLTETADDLDYVSGNFLEAASSDNEGDISQTHYVGNEEVFTDKAIENETTLQTLHKDLRINLPENTSQSALPMLNPVKEQSSYVYSSPILLPHTVPTIFGATFTPSIPKTPSFASPHSMMNADDIIAKYANSPVIQTNHLANNQAATGHLQTDVMAPVIPATTSNYDEIKERLIEQRRQLLAEKKARLVKIREERERLLGRLGMDLPKTSSPPPTPDALVKPPPPTHAGEAVTDLMKQVEINRLSVLKMDDNEMAVVTRLNTMHNREYRVHLSQIGNVCPPVVIRHIQHVTSPSKVQWQENLVTNIPDKFVRSKTSQVKEIKPILHQKPPDYVYPYNNEVPSPVVITRHRRTNMLSSPHTKPRLKY</sequence>